<organism evidence="3 4">
    <name type="scientific">Leucosporidium creatinivorum</name>
    <dbReference type="NCBI Taxonomy" id="106004"/>
    <lineage>
        <taxon>Eukaryota</taxon>
        <taxon>Fungi</taxon>
        <taxon>Dikarya</taxon>
        <taxon>Basidiomycota</taxon>
        <taxon>Pucciniomycotina</taxon>
        <taxon>Microbotryomycetes</taxon>
        <taxon>Leucosporidiales</taxon>
        <taxon>Leucosporidium</taxon>
    </lineage>
</organism>
<keyword evidence="4" id="KW-1185">Reference proteome</keyword>
<dbReference type="InParanoid" id="A0A1Y2F1L3"/>
<dbReference type="Proteomes" id="UP000193467">
    <property type="component" value="Unassembled WGS sequence"/>
</dbReference>
<feature type="compositionally biased region" description="Low complexity" evidence="1">
    <location>
        <begin position="204"/>
        <end position="238"/>
    </location>
</feature>
<comment type="caution">
    <text evidence="3">The sequence shown here is derived from an EMBL/GenBank/DDBJ whole genome shotgun (WGS) entry which is preliminary data.</text>
</comment>
<name>A0A1Y2F1L3_9BASI</name>
<feature type="compositionally biased region" description="Pro residues" evidence="1">
    <location>
        <begin position="1"/>
        <end position="10"/>
    </location>
</feature>
<evidence type="ECO:0000313" key="3">
    <source>
        <dbReference type="EMBL" id="ORY76855.1"/>
    </source>
</evidence>
<feature type="region of interest" description="Disordered" evidence="1">
    <location>
        <begin position="1"/>
        <end position="95"/>
    </location>
</feature>
<feature type="transmembrane region" description="Helical" evidence="2">
    <location>
        <begin position="120"/>
        <end position="138"/>
    </location>
</feature>
<keyword evidence="2" id="KW-0472">Membrane</keyword>
<evidence type="ECO:0000256" key="1">
    <source>
        <dbReference type="SAM" id="MobiDB-lite"/>
    </source>
</evidence>
<keyword evidence="2" id="KW-0812">Transmembrane</keyword>
<gene>
    <name evidence="3" type="ORF">BCR35DRAFT_332667</name>
</gene>
<sequence length="250" mass="25415">MQSPSPPSPSSPHQAQGLPDILRPASAVGPPSPRYTVDYTGLEMQERTSIPSRTNSYSPLPDQSTSTENPPLVSTFSHSSTLKDDPLSSKSALLPTSNDVDLGERWALTRPQRIWRYTQGVFIFLTIGLVIAGVVVGIEAIEGSIDSATAARQSSVASVSSASVVSVESVSSVSAGEVSSSSAASVASVSSASAKAASSAATVSSTASSSASSSSSAGTTTSVATSTTSTTSSTTSAAARRRAKRRLVLE</sequence>
<accession>A0A1Y2F1L3</accession>
<evidence type="ECO:0000313" key="4">
    <source>
        <dbReference type="Proteomes" id="UP000193467"/>
    </source>
</evidence>
<protein>
    <submittedName>
        <fullName evidence="3">Uncharacterized protein</fullName>
    </submittedName>
</protein>
<keyword evidence="2" id="KW-1133">Transmembrane helix</keyword>
<feature type="compositionally biased region" description="Basic residues" evidence="1">
    <location>
        <begin position="239"/>
        <end position="250"/>
    </location>
</feature>
<reference evidence="3 4" key="1">
    <citation type="submission" date="2016-07" db="EMBL/GenBank/DDBJ databases">
        <title>Pervasive Adenine N6-methylation of Active Genes in Fungi.</title>
        <authorList>
            <consortium name="DOE Joint Genome Institute"/>
            <person name="Mondo S.J."/>
            <person name="Dannebaum R.O."/>
            <person name="Kuo R.C."/>
            <person name="Labutti K."/>
            <person name="Haridas S."/>
            <person name="Kuo A."/>
            <person name="Salamov A."/>
            <person name="Ahrendt S.R."/>
            <person name="Lipzen A."/>
            <person name="Sullivan W."/>
            <person name="Andreopoulos W.B."/>
            <person name="Clum A."/>
            <person name="Lindquist E."/>
            <person name="Daum C."/>
            <person name="Ramamoorthy G.K."/>
            <person name="Gryganskyi A."/>
            <person name="Culley D."/>
            <person name="Magnuson J.K."/>
            <person name="James T.Y."/>
            <person name="O'Malley M.A."/>
            <person name="Stajich J.E."/>
            <person name="Spatafora J.W."/>
            <person name="Visel A."/>
            <person name="Grigoriev I.V."/>
        </authorList>
    </citation>
    <scope>NUCLEOTIDE SEQUENCE [LARGE SCALE GENOMIC DNA]</scope>
    <source>
        <strain evidence="3 4">62-1032</strain>
    </source>
</reference>
<feature type="region of interest" description="Disordered" evidence="1">
    <location>
        <begin position="204"/>
        <end position="250"/>
    </location>
</feature>
<dbReference type="AlphaFoldDB" id="A0A1Y2F1L3"/>
<proteinExistence type="predicted"/>
<feature type="compositionally biased region" description="Polar residues" evidence="1">
    <location>
        <begin position="47"/>
        <end position="80"/>
    </location>
</feature>
<evidence type="ECO:0000256" key="2">
    <source>
        <dbReference type="SAM" id="Phobius"/>
    </source>
</evidence>
<dbReference type="EMBL" id="MCGR01000033">
    <property type="protein sequence ID" value="ORY76855.1"/>
    <property type="molecule type" value="Genomic_DNA"/>
</dbReference>